<feature type="region of interest" description="Disordered" evidence="4">
    <location>
        <begin position="37"/>
        <end position="167"/>
    </location>
</feature>
<evidence type="ECO:0000256" key="2">
    <source>
        <dbReference type="ARBA" id="ARBA00006856"/>
    </source>
</evidence>
<organism evidence="6 7">
    <name type="scientific">Cercospora zeae-maydis SCOH1-5</name>
    <dbReference type="NCBI Taxonomy" id="717836"/>
    <lineage>
        <taxon>Eukaryota</taxon>
        <taxon>Fungi</taxon>
        <taxon>Dikarya</taxon>
        <taxon>Ascomycota</taxon>
        <taxon>Pezizomycotina</taxon>
        <taxon>Dothideomycetes</taxon>
        <taxon>Dothideomycetidae</taxon>
        <taxon>Mycosphaerellales</taxon>
        <taxon>Mycosphaerellaceae</taxon>
        <taxon>Cercospora</taxon>
    </lineage>
</organism>
<dbReference type="AlphaFoldDB" id="A0A6A6FK03"/>
<dbReference type="OrthoDB" id="361797at2759"/>
<dbReference type="GO" id="GO:0042274">
    <property type="term" value="P:ribosomal small subunit biogenesis"/>
    <property type="evidence" value="ECO:0007669"/>
    <property type="project" value="TreeGrafter"/>
</dbReference>
<dbReference type="InterPro" id="IPR003890">
    <property type="entry name" value="MIF4G-like_typ-3"/>
</dbReference>
<dbReference type="GO" id="GO:0003723">
    <property type="term" value="F:RNA binding"/>
    <property type="evidence" value="ECO:0007669"/>
    <property type="project" value="InterPro"/>
</dbReference>
<keyword evidence="3" id="KW-0539">Nucleus</keyword>
<sequence length="702" mass="78010">VPKRIKAKLEEDDAEIRALEKKLGMRGKKSKKVGDDELDWLIGGGLSSEDEDGFAASGTKRAAPEDDDWLKKKRRKAEKKVAKVPEPESEEEGKDDFADFISSEEEGLDEEEEEDIENPFSEDELSDDDLESDDGDAGKPVSVPKQRENPYVAPAIKGGAPAGKYVPPSLRKAASGDEEMLKQLQRQLNGQMNKLSESNMLSILSAVQEVYAKNARGNVTSVLIELFKNRVCDRSALTDNEMILLAGFAAAVYRMTGPDFGAPLLESMVEAFDHYHAQASDEKQTINILAFLSNSYTLQTIGCEVIFDYIRMLLDNFSEANTELLLRVIRISGQQLRQDDPSSLKDIVLLLQRAITAAGGAEKVSVRTKFMIETIHNLKNNRTKAGGAGSVSSIEHTTRMKRTLGQIKSTKTTEPLRISLADIRDSEKKGKWWLVGASWRDPAKMASSTSEHATAAAASPITTDDAAVDLESDEVDLDAVARAQGMNTVVRRAIFVSILGAVDPTHARLRIQKLNLTNKQRLEVPRVVLHFASTEPVYNHFYTLVALHFSYGHKMAKAWQFALYDVYRRIDADAENQDSEGATLEIRNIYNIAKLYAFMVAEGHLRITILKPLPFMTLSMKAQVFAEVMLTSLLVYLRKKHGKEAFGKQIEECFGRAHAVPDMVKGLDWFLETVVPQSEAPANNKEKKVIRAGVEYAVEALR</sequence>
<feature type="compositionally biased region" description="Acidic residues" evidence="4">
    <location>
        <begin position="102"/>
        <end position="135"/>
    </location>
</feature>
<evidence type="ECO:0000256" key="3">
    <source>
        <dbReference type="ARBA" id="ARBA00023242"/>
    </source>
</evidence>
<dbReference type="EMBL" id="ML992670">
    <property type="protein sequence ID" value="KAF2213776.1"/>
    <property type="molecule type" value="Genomic_DNA"/>
</dbReference>
<comment type="similarity">
    <text evidence="2">Belongs to the CWC22 family.</text>
</comment>
<name>A0A6A6FK03_9PEZI</name>
<proteinExistence type="inferred from homology"/>
<evidence type="ECO:0000259" key="5">
    <source>
        <dbReference type="PROSITE" id="PS51366"/>
    </source>
</evidence>
<feature type="domain" description="MI" evidence="5">
    <location>
        <begin position="489"/>
        <end position="615"/>
    </location>
</feature>
<evidence type="ECO:0000313" key="6">
    <source>
        <dbReference type="EMBL" id="KAF2213776.1"/>
    </source>
</evidence>
<feature type="non-terminal residue" evidence="6">
    <location>
        <position position="702"/>
    </location>
</feature>
<dbReference type="InterPro" id="IPR050781">
    <property type="entry name" value="CWC22_splicing_factor"/>
</dbReference>
<dbReference type="SUPFAM" id="SSF48371">
    <property type="entry name" value="ARM repeat"/>
    <property type="match status" value="1"/>
</dbReference>
<dbReference type="InterPro" id="IPR016024">
    <property type="entry name" value="ARM-type_fold"/>
</dbReference>
<dbReference type="Gene3D" id="1.25.40.180">
    <property type="match status" value="1"/>
</dbReference>
<dbReference type="Pfam" id="PF02854">
    <property type="entry name" value="MIF4G"/>
    <property type="match status" value="1"/>
</dbReference>
<evidence type="ECO:0000313" key="7">
    <source>
        <dbReference type="Proteomes" id="UP000799539"/>
    </source>
</evidence>
<dbReference type="PANTHER" id="PTHR18034">
    <property type="entry name" value="CELL CYCLE CONTROL PROTEIN CWF22-RELATED"/>
    <property type="match status" value="1"/>
</dbReference>
<comment type="subcellular location">
    <subcellularLocation>
        <location evidence="1">Nucleus</location>
        <location evidence="1">Nucleolus</location>
    </subcellularLocation>
</comment>
<reference evidence="6" key="1">
    <citation type="journal article" date="2020" name="Stud. Mycol.">
        <title>101 Dothideomycetes genomes: a test case for predicting lifestyles and emergence of pathogens.</title>
        <authorList>
            <person name="Haridas S."/>
            <person name="Albert R."/>
            <person name="Binder M."/>
            <person name="Bloem J."/>
            <person name="Labutti K."/>
            <person name="Salamov A."/>
            <person name="Andreopoulos B."/>
            <person name="Baker S."/>
            <person name="Barry K."/>
            <person name="Bills G."/>
            <person name="Bluhm B."/>
            <person name="Cannon C."/>
            <person name="Castanera R."/>
            <person name="Culley D."/>
            <person name="Daum C."/>
            <person name="Ezra D."/>
            <person name="Gonzalez J."/>
            <person name="Henrissat B."/>
            <person name="Kuo A."/>
            <person name="Liang C."/>
            <person name="Lipzen A."/>
            <person name="Lutzoni F."/>
            <person name="Magnuson J."/>
            <person name="Mondo S."/>
            <person name="Nolan M."/>
            <person name="Ohm R."/>
            <person name="Pangilinan J."/>
            <person name="Park H.-J."/>
            <person name="Ramirez L."/>
            <person name="Alfaro M."/>
            <person name="Sun H."/>
            <person name="Tritt A."/>
            <person name="Yoshinaga Y."/>
            <person name="Zwiers L.-H."/>
            <person name="Turgeon B."/>
            <person name="Goodwin S."/>
            <person name="Spatafora J."/>
            <person name="Crous P."/>
            <person name="Grigoriev I."/>
        </authorList>
    </citation>
    <scope>NUCLEOTIDE SEQUENCE</scope>
    <source>
        <strain evidence="6">SCOH1-5</strain>
    </source>
</reference>
<accession>A0A6A6FK03</accession>
<feature type="non-terminal residue" evidence="6">
    <location>
        <position position="1"/>
    </location>
</feature>
<dbReference type="InterPro" id="IPR003891">
    <property type="entry name" value="Initiation_fac_eIF4g_MI"/>
</dbReference>
<keyword evidence="7" id="KW-1185">Reference proteome</keyword>
<dbReference type="SMART" id="SM00543">
    <property type="entry name" value="MIF4G"/>
    <property type="match status" value="1"/>
</dbReference>
<dbReference type="Proteomes" id="UP000799539">
    <property type="component" value="Unassembled WGS sequence"/>
</dbReference>
<evidence type="ECO:0000256" key="1">
    <source>
        <dbReference type="ARBA" id="ARBA00004604"/>
    </source>
</evidence>
<protein>
    <recommendedName>
        <fullName evidence="5">MI domain-containing protein</fullName>
    </recommendedName>
</protein>
<evidence type="ECO:0000256" key="4">
    <source>
        <dbReference type="SAM" id="MobiDB-lite"/>
    </source>
</evidence>
<dbReference type="PROSITE" id="PS51366">
    <property type="entry name" value="MI"/>
    <property type="match status" value="1"/>
</dbReference>
<feature type="compositionally biased region" description="Low complexity" evidence="4">
    <location>
        <begin position="153"/>
        <end position="164"/>
    </location>
</feature>
<dbReference type="PANTHER" id="PTHR18034:SF4">
    <property type="entry name" value="NUCLEOLAR MIF4G DOMAIN-CONTAINING PROTEIN 1"/>
    <property type="match status" value="1"/>
</dbReference>
<dbReference type="GO" id="GO:0005730">
    <property type="term" value="C:nucleolus"/>
    <property type="evidence" value="ECO:0007669"/>
    <property type="project" value="UniProtKB-SubCell"/>
</dbReference>
<gene>
    <name evidence="6" type="ORF">CERZMDRAFT_30027</name>
</gene>
<dbReference type="SMART" id="SM00544">
    <property type="entry name" value="MA3"/>
    <property type="match status" value="1"/>
</dbReference>